<dbReference type="PROSITE" id="PS00397">
    <property type="entry name" value="RECOMBINASES_1"/>
    <property type="match status" value="1"/>
</dbReference>
<protein>
    <submittedName>
        <fullName evidence="9">Resolvase domain</fullName>
    </submittedName>
</protein>
<dbReference type="InterPro" id="IPR050639">
    <property type="entry name" value="SSR_resolvase"/>
</dbReference>
<dbReference type="EMBL" id="CP001109">
    <property type="protein sequence ID" value="ACF47381.1"/>
    <property type="molecule type" value="Genomic_DNA"/>
</dbReference>
<dbReference type="GO" id="GO:0000150">
    <property type="term" value="F:DNA strand exchange activity"/>
    <property type="evidence" value="ECO:0007669"/>
    <property type="project" value="UniProtKB-KW"/>
</dbReference>
<proteinExistence type="inferred from homology"/>
<keyword evidence="3" id="KW-0230">DNA invertase</keyword>
<keyword evidence="4" id="KW-0238">DNA-binding</keyword>
<evidence type="ECO:0000256" key="7">
    <source>
        <dbReference type="PROSITE-ProRule" id="PRU10137"/>
    </source>
</evidence>
<organism evidence="9 10">
    <name type="scientific">Prosthecochloris aestuarii (strain DSM 271 / SK 413)</name>
    <dbReference type="NCBI Taxonomy" id="290512"/>
    <lineage>
        <taxon>Bacteria</taxon>
        <taxon>Pseudomonadati</taxon>
        <taxon>Chlorobiota</taxon>
        <taxon>Chlorobiia</taxon>
        <taxon>Chlorobiales</taxon>
        <taxon>Chlorobiaceae</taxon>
        <taxon>Prosthecochloris</taxon>
    </lineage>
</organism>
<dbReference type="PROSITE" id="PS00398">
    <property type="entry name" value="RECOMBINASES_2"/>
    <property type="match status" value="1"/>
</dbReference>
<name>B4S9Q4_PROA2</name>
<gene>
    <name evidence="9" type="ordered locus">Paes_2392</name>
</gene>
<dbReference type="InterPro" id="IPR036162">
    <property type="entry name" value="Resolvase-like_N_sf"/>
</dbReference>
<dbReference type="SUPFAM" id="SSF53041">
    <property type="entry name" value="Resolvase-like"/>
    <property type="match status" value="1"/>
</dbReference>
<dbReference type="InterPro" id="IPR006119">
    <property type="entry name" value="Resolv_N"/>
</dbReference>
<keyword evidence="9" id="KW-0614">Plasmid</keyword>
<geneLocation type="plasmid" evidence="9 10">
    <name>pPAES01</name>
</geneLocation>
<dbReference type="RefSeq" id="WP_012509586.1">
    <property type="nucleotide sequence ID" value="NC_011061.1"/>
</dbReference>
<dbReference type="GO" id="GO:0015074">
    <property type="term" value="P:DNA integration"/>
    <property type="evidence" value="ECO:0007669"/>
    <property type="project" value="UniProtKB-KW"/>
</dbReference>
<comment type="similarity">
    <text evidence="1">Belongs to the site-specific recombinase resolvase family.</text>
</comment>
<feature type="domain" description="Resolvase/invertase-type recombinase catalytic" evidence="8">
    <location>
        <begin position="10"/>
        <end position="146"/>
    </location>
</feature>
<dbReference type="Proteomes" id="UP000002725">
    <property type="component" value="Plasmid pPAES01"/>
</dbReference>
<feature type="active site" description="O-(5'-phospho-DNA)-serine intermediate" evidence="6 7">
    <location>
        <position position="18"/>
    </location>
</feature>
<sequence>MTEENRETGRLIGYARVSTGGQELHSQIDALKKAGVPEKLIFIDKASGAKSERPGLDSCMQELQAGDTLVIWRLDRLGRSLKHLIETVEQLMERGVGFRSISDGGIDTTTASGEMVFNIFATLAQFERRLIQERTQAGLKAARARGRKGGRPKISANDPKVKMAKKLSKNYNISIGEICNTLKISRATYYRFLKIGE</sequence>
<dbReference type="GO" id="GO:0003677">
    <property type="term" value="F:DNA binding"/>
    <property type="evidence" value="ECO:0007669"/>
    <property type="project" value="UniProtKB-KW"/>
</dbReference>
<evidence type="ECO:0000256" key="3">
    <source>
        <dbReference type="ARBA" id="ARBA00023100"/>
    </source>
</evidence>
<evidence type="ECO:0000256" key="4">
    <source>
        <dbReference type="ARBA" id="ARBA00023125"/>
    </source>
</evidence>
<dbReference type="Gene3D" id="3.40.50.1390">
    <property type="entry name" value="Resolvase, N-terminal catalytic domain"/>
    <property type="match status" value="1"/>
</dbReference>
<keyword evidence="2" id="KW-0229">DNA integration</keyword>
<dbReference type="PANTHER" id="PTHR30461">
    <property type="entry name" value="DNA-INVERTASE FROM LAMBDOID PROPHAGE"/>
    <property type="match status" value="1"/>
</dbReference>
<dbReference type="InterPro" id="IPR006118">
    <property type="entry name" value="Recombinase_CS"/>
</dbReference>
<evidence type="ECO:0000256" key="6">
    <source>
        <dbReference type="PIRSR" id="PIRSR606118-50"/>
    </source>
</evidence>
<dbReference type="CDD" id="cd03768">
    <property type="entry name" value="SR_ResInv"/>
    <property type="match status" value="1"/>
</dbReference>
<evidence type="ECO:0000256" key="5">
    <source>
        <dbReference type="ARBA" id="ARBA00023172"/>
    </source>
</evidence>
<dbReference type="Pfam" id="PF00239">
    <property type="entry name" value="Resolvase"/>
    <property type="match status" value="1"/>
</dbReference>
<dbReference type="PANTHER" id="PTHR30461:SF2">
    <property type="entry name" value="SERINE RECOMBINASE PINE-RELATED"/>
    <property type="match status" value="1"/>
</dbReference>
<evidence type="ECO:0000256" key="1">
    <source>
        <dbReference type="ARBA" id="ARBA00009913"/>
    </source>
</evidence>
<keyword evidence="5" id="KW-0233">DNA recombination</keyword>
<dbReference type="FunFam" id="3.40.50.1390:FF:000001">
    <property type="entry name" value="DNA recombinase"/>
    <property type="match status" value="1"/>
</dbReference>
<accession>B4S9Q4</accession>
<dbReference type="SMART" id="SM00857">
    <property type="entry name" value="Resolvase"/>
    <property type="match status" value="1"/>
</dbReference>
<dbReference type="HOGENOM" id="CLU_010686_8_0_10"/>
<dbReference type="PROSITE" id="PS51736">
    <property type="entry name" value="RECOMBINASES_3"/>
    <property type="match status" value="1"/>
</dbReference>
<dbReference type="KEGG" id="paa:Paes_2392"/>
<keyword evidence="10" id="KW-1185">Reference proteome</keyword>
<evidence type="ECO:0000256" key="2">
    <source>
        <dbReference type="ARBA" id="ARBA00022908"/>
    </source>
</evidence>
<dbReference type="eggNOG" id="COG1961">
    <property type="taxonomic scope" value="Bacteria"/>
</dbReference>
<evidence type="ECO:0000259" key="8">
    <source>
        <dbReference type="PROSITE" id="PS51736"/>
    </source>
</evidence>
<dbReference type="AlphaFoldDB" id="B4S9Q4"/>
<evidence type="ECO:0000313" key="9">
    <source>
        <dbReference type="EMBL" id="ACF47381.1"/>
    </source>
</evidence>
<reference evidence="9" key="1">
    <citation type="submission" date="2008-06" db="EMBL/GenBank/DDBJ databases">
        <title>Complete sequence of plasmid of Prosthecochloris aestuarii DSM 271.</title>
        <authorList>
            <consortium name="US DOE Joint Genome Institute"/>
            <person name="Lucas S."/>
            <person name="Copeland A."/>
            <person name="Lapidus A."/>
            <person name="Glavina del Rio T."/>
            <person name="Dalin E."/>
            <person name="Tice H."/>
            <person name="Bruce D."/>
            <person name="Goodwin L."/>
            <person name="Pitluck S."/>
            <person name="Schmutz J."/>
            <person name="Larimer F."/>
            <person name="Land M."/>
            <person name="Hauser L."/>
            <person name="Kyrpides N."/>
            <person name="Anderson I."/>
            <person name="Liu Z."/>
            <person name="Li T."/>
            <person name="Zhao F."/>
            <person name="Overmann J."/>
            <person name="Bryant D.A."/>
            <person name="Richardson P."/>
        </authorList>
    </citation>
    <scope>NUCLEOTIDE SEQUENCE [LARGE SCALE GENOMIC DNA]</scope>
    <source>
        <strain evidence="9">DSM 271</strain>
        <plasmid evidence="9">pPAES01</plasmid>
    </source>
</reference>
<evidence type="ECO:0000313" key="10">
    <source>
        <dbReference type="Proteomes" id="UP000002725"/>
    </source>
</evidence>